<accession>A0A813GI77</accession>
<dbReference type="EMBL" id="CAJNNW010000136">
    <property type="protein sequence ID" value="CAE8623805.1"/>
    <property type="molecule type" value="Genomic_DNA"/>
</dbReference>
<feature type="non-terminal residue" evidence="2">
    <location>
        <position position="183"/>
    </location>
</feature>
<sequence length="183" mass="16969">MWPPPGPPGPPGPPPGGPPGGGQFGGCYGGCQYQQPPGPPGPPGPPHGGQFFAPPPPPGCCGGCCGGKGDAMWQAASAAATASSFPQQGWGKGGPPPPGPPPGFGAPHAPGIAPGSQFALAVPAGPPAGLQPIPPGVDLSADPAAAQAAAALAMDPNLLSAVVTALGGVAGLAALGIPVGPAP</sequence>
<gene>
    <name evidence="2" type="ORF">PGLA2088_LOCUS254</name>
</gene>
<feature type="region of interest" description="Disordered" evidence="1">
    <location>
        <begin position="1"/>
        <end position="51"/>
    </location>
</feature>
<reference evidence="2" key="1">
    <citation type="submission" date="2021-02" db="EMBL/GenBank/DDBJ databases">
        <authorList>
            <person name="Dougan E. K."/>
            <person name="Rhodes N."/>
            <person name="Thang M."/>
            <person name="Chan C."/>
        </authorList>
    </citation>
    <scope>NUCLEOTIDE SEQUENCE</scope>
</reference>
<proteinExistence type="predicted"/>
<evidence type="ECO:0000256" key="1">
    <source>
        <dbReference type="SAM" id="MobiDB-lite"/>
    </source>
</evidence>
<evidence type="ECO:0000313" key="3">
    <source>
        <dbReference type="Proteomes" id="UP000626109"/>
    </source>
</evidence>
<feature type="compositionally biased region" description="Pro residues" evidence="1">
    <location>
        <begin position="1"/>
        <end position="18"/>
    </location>
</feature>
<feature type="compositionally biased region" description="Gly residues" evidence="1">
    <location>
        <begin position="19"/>
        <end position="29"/>
    </location>
</feature>
<dbReference type="Proteomes" id="UP000626109">
    <property type="component" value="Unassembled WGS sequence"/>
</dbReference>
<name>A0A813GI77_POLGL</name>
<feature type="compositionally biased region" description="Pro residues" evidence="1">
    <location>
        <begin position="94"/>
        <end position="104"/>
    </location>
</feature>
<protein>
    <submittedName>
        <fullName evidence="2">Uncharacterized protein</fullName>
    </submittedName>
</protein>
<organism evidence="2 3">
    <name type="scientific">Polarella glacialis</name>
    <name type="common">Dinoflagellate</name>
    <dbReference type="NCBI Taxonomy" id="89957"/>
    <lineage>
        <taxon>Eukaryota</taxon>
        <taxon>Sar</taxon>
        <taxon>Alveolata</taxon>
        <taxon>Dinophyceae</taxon>
        <taxon>Suessiales</taxon>
        <taxon>Suessiaceae</taxon>
        <taxon>Polarella</taxon>
    </lineage>
</organism>
<evidence type="ECO:0000313" key="2">
    <source>
        <dbReference type="EMBL" id="CAE8623805.1"/>
    </source>
</evidence>
<comment type="caution">
    <text evidence="2">The sequence shown here is derived from an EMBL/GenBank/DDBJ whole genome shotgun (WGS) entry which is preliminary data.</text>
</comment>
<feature type="compositionally biased region" description="Pro residues" evidence="1">
    <location>
        <begin position="36"/>
        <end position="46"/>
    </location>
</feature>
<dbReference type="AlphaFoldDB" id="A0A813GI77"/>
<feature type="region of interest" description="Disordered" evidence="1">
    <location>
        <begin position="77"/>
        <end position="112"/>
    </location>
</feature>